<keyword evidence="7" id="KW-0686">Riboflavin biosynthesis</keyword>
<evidence type="ECO:0000259" key="12">
    <source>
        <dbReference type="PROSITE" id="PS51177"/>
    </source>
</evidence>
<evidence type="ECO:0000256" key="8">
    <source>
        <dbReference type="ARBA" id="ARBA00022679"/>
    </source>
</evidence>
<name>A0A2T0Q3Q6_9ACTN</name>
<dbReference type="Pfam" id="PF00677">
    <property type="entry name" value="Lum_binding"/>
    <property type="match status" value="2"/>
</dbReference>
<feature type="domain" description="Lumazine-binding" evidence="12">
    <location>
        <begin position="1"/>
        <end position="99"/>
    </location>
</feature>
<evidence type="ECO:0000256" key="9">
    <source>
        <dbReference type="ARBA" id="ARBA00022737"/>
    </source>
</evidence>
<dbReference type="Proteomes" id="UP000237846">
    <property type="component" value="Unassembled WGS sequence"/>
</dbReference>
<evidence type="ECO:0000256" key="3">
    <source>
        <dbReference type="ARBA" id="ARBA00004887"/>
    </source>
</evidence>
<dbReference type="GO" id="GO:0009231">
    <property type="term" value="P:riboflavin biosynthetic process"/>
    <property type="evidence" value="ECO:0007669"/>
    <property type="project" value="UniProtKB-KW"/>
</dbReference>
<feature type="repeat" description="Lumazine-binding" evidence="11">
    <location>
        <begin position="1"/>
        <end position="99"/>
    </location>
</feature>
<evidence type="ECO:0000256" key="6">
    <source>
        <dbReference type="ARBA" id="ARBA00013950"/>
    </source>
</evidence>
<dbReference type="FunFam" id="2.40.30.20:FF:000004">
    <property type="entry name" value="Riboflavin synthase, alpha subunit"/>
    <property type="match status" value="1"/>
</dbReference>
<protein>
    <recommendedName>
        <fullName evidence="6 10">Riboflavin synthase</fullName>
        <ecNumber evidence="5 10">2.5.1.9</ecNumber>
    </recommendedName>
</protein>
<evidence type="ECO:0000313" key="13">
    <source>
        <dbReference type="EMBL" id="PRX98439.1"/>
    </source>
</evidence>
<proteinExistence type="predicted"/>
<feature type="domain" description="Lumazine-binding" evidence="12">
    <location>
        <begin position="100"/>
        <end position="196"/>
    </location>
</feature>
<dbReference type="CDD" id="cd00402">
    <property type="entry name" value="Riboflavin_synthase_like"/>
    <property type="match status" value="1"/>
</dbReference>
<dbReference type="GO" id="GO:0004746">
    <property type="term" value="F:riboflavin synthase activity"/>
    <property type="evidence" value="ECO:0007669"/>
    <property type="project" value="UniProtKB-UniRule"/>
</dbReference>
<dbReference type="InterPro" id="IPR001783">
    <property type="entry name" value="Lumazine-bd"/>
</dbReference>
<dbReference type="NCBIfam" id="NF006767">
    <property type="entry name" value="PRK09289.1"/>
    <property type="match status" value="1"/>
</dbReference>
<dbReference type="PANTHER" id="PTHR21098">
    <property type="entry name" value="RIBOFLAVIN SYNTHASE ALPHA CHAIN"/>
    <property type="match status" value="1"/>
</dbReference>
<evidence type="ECO:0000256" key="1">
    <source>
        <dbReference type="ARBA" id="ARBA00000968"/>
    </source>
</evidence>
<comment type="catalytic activity">
    <reaction evidence="1">
        <text>2 6,7-dimethyl-8-(1-D-ribityl)lumazine + H(+) = 5-amino-6-(D-ribitylamino)uracil + riboflavin</text>
        <dbReference type="Rhea" id="RHEA:20772"/>
        <dbReference type="ChEBI" id="CHEBI:15378"/>
        <dbReference type="ChEBI" id="CHEBI:15934"/>
        <dbReference type="ChEBI" id="CHEBI:57986"/>
        <dbReference type="ChEBI" id="CHEBI:58201"/>
        <dbReference type="EC" id="2.5.1.9"/>
    </reaction>
</comment>
<evidence type="ECO:0000256" key="5">
    <source>
        <dbReference type="ARBA" id="ARBA00012827"/>
    </source>
</evidence>
<comment type="caution">
    <text evidence="13">The sequence shown here is derived from an EMBL/GenBank/DDBJ whole genome shotgun (WGS) entry which is preliminary data.</text>
</comment>
<gene>
    <name evidence="13" type="ORF">CLV72_10416</name>
</gene>
<dbReference type="EC" id="2.5.1.9" evidence="5 10"/>
<dbReference type="SUPFAM" id="SSF63380">
    <property type="entry name" value="Riboflavin synthase domain-like"/>
    <property type="match status" value="2"/>
</dbReference>
<evidence type="ECO:0000256" key="7">
    <source>
        <dbReference type="ARBA" id="ARBA00022619"/>
    </source>
</evidence>
<evidence type="ECO:0000256" key="2">
    <source>
        <dbReference type="ARBA" id="ARBA00002803"/>
    </source>
</evidence>
<dbReference type="InterPro" id="IPR023366">
    <property type="entry name" value="ATP_synth_asu-like_sf"/>
</dbReference>
<dbReference type="EMBL" id="PVZC01000004">
    <property type="protein sequence ID" value="PRX98439.1"/>
    <property type="molecule type" value="Genomic_DNA"/>
</dbReference>
<keyword evidence="9" id="KW-0677">Repeat</keyword>
<evidence type="ECO:0000256" key="10">
    <source>
        <dbReference type="NCBIfam" id="TIGR00187"/>
    </source>
</evidence>
<reference evidence="13 14" key="1">
    <citation type="submission" date="2018-03" db="EMBL/GenBank/DDBJ databases">
        <title>Genomic Encyclopedia of Archaeal and Bacterial Type Strains, Phase II (KMG-II): from individual species to whole genera.</title>
        <authorList>
            <person name="Goeker M."/>
        </authorList>
    </citation>
    <scope>NUCLEOTIDE SEQUENCE [LARGE SCALE GENOMIC DNA]</scope>
    <source>
        <strain evidence="13 14">DSM 45601</strain>
    </source>
</reference>
<organism evidence="13 14">
    <name type="scientific">Allonocardiopsis opalescens</name>
    <dbReference type="NCBI Taxonomy" id="1144618"/>
    <lineage>
        <taxon>Bacteria</taxon>
        <taxon>Bacillati</taxon>
        <taxon>Actinomycetota</taxon>
        <taxon>Actinomycetes</taxon>
        <taxon>Streptosporangiales</taxon>
        <taxon>Allonocardiopsis</taxon>
    </lineage>
</organism>
<dbReference type="RefSeq" id="WP_106245556.1">
    <property type="nucleotide sequence ID" value="NZ_PVZC01000004.1"/>
</dbReference>
<keyword evidence="8" id="KW-0808">Transferase</keyword>
<dbReference type="PIRSF" id="PIRSF000498">
    <property type="entry name" value="Riboflavin_syn_A"/>
    <property type="match status" value="1"/>
</dbReference>
<keyword evidence="14" id="KW-1185">Reference proteome</keyword>
<dbReference type="Gene3D" id="2.40.30.20">
    <property type="match status" value="2"/>
</dbReference>
<dbReference type="PANTHER" id="PTHR21098:SF12">
    <property type="entry name" value="RIBOFLAVIN SYNTHASE"/>
    <property type="match status" value="1"/>
</dbReference>
<sequence>MFTGIVEELGTLTSIVPAGDGGESALLAIEGPLVAQDAVHGASIAVNGVCLTVVTADAAGFTADAMAETMRRSNLGALEPGAPVNLERPLRMGDRLGGHLVQGHVDGVGTILRRESADRWDAVEIGLPPDLARYVVEKGSIAVDGVSLTVTAVGDDRFGVGLIPTTLELTTLGRKGAGDTVNLEVDVMGKYVERLAAHTAAPR</sequence>
<dbReference type="FunFam" id="2.40.30.20:FF:000003">
    <property type="entry name" value="Riboflavin synthase, alpha subunit"/>
    <property type="match status" value="1"/>
</dbReference>
<dbReference type="OrthoDB" id="9788537at2"/>
<dbReference type="InterPro" id="IPR026017">
    <property type="entry name" value="Lumazine-bd_dom"/>
</dbReference>
<dbReference type="PROSITE" id="PS51177">
    <property type="entry name" value="LUMAZINE_BIND"/>
    <property type="match status" value="2"/>
</dbReference>
<dbReference type="NCBIfam" id="NF009566">
    <property type="entry name" value="PRK13020.1"/>
    <property type="match status" value="1"/>
</dbReference>
<evidence type="ECO:0000313" key="14">
    <source>
        <dbReference type="Proteomes" id="UP000237846"/>
    </source>
</evidence>
<dbReference type="InterPro" id="IPR017938">
    <property type="entry name" value="Riboflavin_synthase-like_b-brl"/>
</dbReference>
<dbReference type="AlphaFoldDB" id="A0A2T0Q3Q6"/>
<comment type="function">
    <text evidence="2">Catalyzes the dismutation of two molecules of 6,7-dimethyl-8-ribityllumazine, resulting in the formation of riboflavin and 5-amino-6-(D-ribitylamino)uracil.</text>
</comment>
<comment type="pathway">
    <text evidence="3">Cofactor biosynthesis; riboflavin biosynthesis; riboflavin from 2-hydroxy-3-oxobutyl phosphate and 5-amino-6-(D-ribitylamino)uracil: step 2/2.</text>
</comment>
<evidence type="ECO:0000256" key="4">
    <source>
        <dbReference type="ARBA" id="ARBA00011233"/>
    </source>
</evidence>
<evidence type="ECO:0000256" key="11">
    <source>
        <dbReference type="PROSITE-ProRule" id="PRU00524"/>
    </source>
</evidence>
<accession>A0A2T0Q3Q6</accession>
<comment type="subunit">
    <text evidence="4">Homotrimer.</text>
</comment>
<dbReference type="NCBIfam" id="TIGR00187">
    <property type="entry name" value="ribE"/>
    <property type="match status" value="1"/>
</dbReference>
<feature type="repeat" description="Lumazine-binding" evidence="11">
    <location>
        <begin position="100"/>
        <end position="196"/>
    </location>
</feature>